<gene>
    <name evidence="2" type="ORF">J4G43_047125</name>
    <name evidence="1" type="ORF">J4G43_48835</name>
</gene>
<dbReference type="RefSeq" id="WP_208088903.1">
    <property type="nucleotide sequence ID" value="NZ_CP086136.1"/>
</dbReference>
<dbReference type="EMBL" id="JAGEMI010000001">
    <property type="protein sequence ID" value="MBO1868427.1"/>
    <property type="molecule type" value="Genomic_DNA"/>
</dbReference>
<name>A0A939MLY4_9BRAD</name>
<evidence type="ECO:0000313" key="3">
    <source>
        <dbReference type="Proteomes" id="UP000664702"/>
    </source>
</evidence>
<reference evidence="1" key="1">
    <citation type="submission" date="2021-03" db="EMBL/GenBank/DDBJ databases">
        <title>Whole Genome Sequence of Bradyrhizobium sp. Strain 144S4.</title>
        <authorList>
            <person name="Bromfield E.S.P."/>
            <person name="Cloutier S."/>
        </authorList>
    </citation>
    <scope>NUCLEOTIDE SEQUENCE [LARGE SCALE GENOMIC DNA]</scope>
    <source>
        <strain evidence="1">144S4</strain>
    </source>
</reference>
<dbReference type="EMBL" id="CP086136">
    <property type="protein sequence ID" value="UEM11940.1"/>
    <property type="molecule type" value="Genomic_DNA"/>
</dbReference>
<accession>A0A939MLY4</accession>
<sequence length="78" mass="8561">MGNAIVRTVEAPEHGAFETGTCGGFPTYKPDSKFAKCNDKQMSGTSLFYKSSDGYVGPDSFKVLIIYPNLLAYKMIVR</sequence>
<proteinExistence type="predicted"/>
<organism evidence="1">
    <name type="scientific">Bradyrhizobium barranii subsp. barranii</name>
    <dbReference type="NCBI Taxonomy" id="2823807"/>
    <lineage>
        <taxon>Bacteria</taxon>
        <taxon>Pseudomonadati</taxon>
        <taxon>Pseudomonadota</taxon>
        <taxon>Alphaproteobacteria</taxon>
        <taxon>Hyphomicrobiales</taxon>
        <taxon>Nitrobacteraceae</taxon>
        <taxon>Bradyrhizobium</taxon>
        <taxon>Bradyrhizobium barranii</taxon>
    </lineage>
</organism>
<evidence type="ECO:0000313" key="1">
    <source>
        <dbReference type="EMBL" id="MBO1868427.1"/>
    </source>
</evidence>
<dbReference type="Proteomes" id="UP000664702">
    <property type="component" value="Chromosome"/>
</dbReference>
<protein>
    <submittedName>
        <fullName evidence="1">Uncharacterized protein</fullName>
    </submittedName>
</protein>
<dbReference type="KEGG" id="bban:J4G43_047125"/>
<evidence type="ECO:0000313" key="2">
    <source>
        <dbReference type="EMBL" id="UEM11940.1"/>
    </source>
</evidence>
<reference evidence="2 3" key="2">
    <citation type="journal article" date="2022" name="Int. J. Syst. Evol. Microbiol.">
        <title>Strains of Bradyrhizobium barranii sp. nov. associated with legumes native to Canada are symbionts of soybeans and belong to different subspecies (subsp. barranii subsp. nov. and subsp. apii subsp. nov.) and symbiovars (sv. glycinearum and sv. septentrionale).</title>
        <authorList>
            <person name="Bromfield E.S.P."/>
            <person name="Cloutier S."/>
            <person name="Wasai-Hara S."/>
            <person name="Minamisawa K."/>
        </authorList>
    </citation>
    <scope>NUCLEOTIDE SEQUENCE [LARGE SCALE GENOMIC DNA]</scope>
    <source>
        <strain evidence="2 3">144S4</strain>
    </source>
</reference>
<dbReference type="AlphaFoldDB" id="A0A939MLY4"/>